<feature type="compositionally biased region" description="Basic residues" evidence="1">
    <location>
        <begin position="117"/>
        <end position="127"/>
    </location>
</feature>
<feature type="compositionally biased region" description="Pro residues" evidence="1">
    <location>
        <begin position="41"/>
        <end position="51"/>
    </location>
</feature>
<organism evidence="2 3">
    <name type="scientific">Mycena metata</name>
    <dbReference type="NCBI Taxonomy" id="1033252"/>
    <lineage>
        <taxon>Eukaryota</taxon>
        <taxon>Fungi</taxon>
        <taxon>Dikarya</taxon>
        <taxon>Basidiomycota</taxon>
        <taxon>Agaricomycotina</taxon>
        <taxon>Agaricomycetes</taxon>
        <taxon>Agaricomycetidae</taxon>
        <taxon>Agaricales</taxon>
        <taxon>Marasmiineae</taxon>
        <taxon>Mycenaceae</taxon>
        <taxon>Mycena</taxon>
    </lineage>
</organism>
<name>A0AAD7K1I5_9AGAR</name>
<reference evidence="2" key="1">
    <citation type="submission" date="2023-03" db="EMBL/GenBank/DDBJ databases">
        <title>Massive genome expansion in bonnet fungi (Mycena s.s.) driven by repeated elements and novel gene families across ecological guilds.</title>
        <authorList>
            <consortium name="Lawrence Berkeley National Laboratory"/>
            <person name="Harder C.B."/>
            <person name="Miyauchi S."/>
            <person name="Viragh M."/>
            <person name="Kuo A."/>
            <person name="Thoen E."/>
            <person name="Andreopoulos B."/>
            <person name="Lu D."/>
            <person name="Skrede I."/>
            <person name="Drula E."/>
            <person name="Henrissat B."/>
            <person name="Morin E."/>
            <person name="Kohler A."/>
            <person name="Barry K."/>
            <person name="LaButti K."/>
            <person name="Morin E."/>
            <person name="Salamov A."/>
            <person name="Lipzen A."/>
            <person name="Mereny Z."/>
            <person name="Hegedus B."/>
            <person name="Baldrian P."/>
            <person name="Stursova M."/>
            <person name="Weitz H."/>
            <person name="Taylor A."/>
            <person name="Grigoriev I.V."/>
            <person name="Nagy L.G."/>
            <person name="Martin F."/>
            <person name="Kauserud H."/>
        </authorList>
    </citation>
    <scope>NUCLEOTIDE SEQUENCE</scope>
    <source>
        <strain evidence="2">CBHHK182m</strain>
    </source>
</reference>
<feature type="non-terminal residue" evidence="2">
    <location>
        <position position="209"/>
    </location>
</feature>
<dbReference type="AlphaFoldDB" id="A0AAD7K1I5"/>
<evidence type="ECO:0000256" key="1">
    <source>
        <dbReference type="SAM" id="MobiDB-lite"/>
    </source>
</evidence>
<gene>
    <name evidence="2" type="ORF">B0H16DRAFT_1684254</name>
</gene>
<feature type="region of interest" description="Disordered" evidence="1">
    <location>
        <begin position="1"/>
        <end position="64"/>
    </location>
</feature>
<protein>
    <submittedName>
        <fullName evidence="2">Uncharacterized protein</fullName>
    </submittedName>
</protein>
<dbReference type="EMBL" id="JARKIB010000009">
    <property type="protein sequence ID" value="KAJ7776392.1"/>
    <property type="molecule type" value="Genomic_DNA"/>
</dbReference>
<proteinExistence type="predicted"/>
<keyword evidence="3" id="KW-1185">Reference proteome</keyword>
<sequence>APSSRPRQRNTNAVAPKDEAARSSRYAVYVPETARNASIPPSSPTYAPTPRPRQRNTNAVAPKDEAACSSRYLCRVCNLRAALARTLHRPVARRGNSPVSNAKLGVHTGGSGVDGARRRHTATRKHTAGNPPARRACHPTSTFSATESAPEASTITPGRTAHIHSRSPPKRRTKTLEGREGANVPNVHGDRFAWPSPSVIERRSAVARS</sequence>
<feature type="compositionally biased region" description="Basic residues" evidence="1">
    <location>
        <begin position="161"/>
        <end position="173"/>
    </location>
</feature>
<feature type="compositionally biased region" description="Polar residues" evidence="1">
    <location>
        <begin position="1"/>
        <end position="13"/>
    </location>
</feature>
<evidence type="ECO:0000313" key="3">
    <source>
        <dbReference type="Proteomes" id="UP001215598"/>
    </source>
</evidence>
<evidence type="ECO:0000313" key="2">
    <source>
        <dbReference type="EMBL" id="KAJ7776392.1"/>
    </source>
</evidence>
<feature type="compositionally biased region" description="Polar residues" evidence="1">
    <location>
        <begin position="139"/>
        <end position="157"/>
    </location>
</feature>
<accession>A0AAD7K1I5</accession>
<dbReference type="Proteomes" id="UP001215598">
    <property type="component" value="Unassembled WGS sequence"/>
</dbReference>
<comment type="caution">
    <text evidence="2">The sequence shown here is derived from an EMBL/GenBank/DDBJ whole genome shotgun (WGS) entry which is preliminary data.</text>
</comment>
<feature type="region of interest" description="Disordered" evidence="1">
    <location>
        <begin position="93"/>
        <end position="192"/>
    </location>
</feature>